<dbReference type="AlphaFoldDB" id="A0A6H5H337"/>
<evidence type="ECO:0000313" key="1">
    <source>
        <dbReference type="EMBL" id="CAB0010176.1"/>
    </source>
</evidence>
<organism evidence="1 2">
    <name type="scientific">Nesidiocoris tenuis</name>
    <dbReference type="NCBI Taxonomy" id="355587"/>
    <lineage>
        <taxon>Eukaryota</taxon>
        <taxon>Metazoa</taxon>
        <taxon>Ecdysozoa</taxon>
        <taxon>Arthropoda</taxon>
        <taxon>Hexapoda</taxon>
        <taxon>Insecta</taxon>
        <taxon>Pterygota</taxon>
        <taxon>Neoptera</taxon>
        <taxon>Paraneoptera</taxon>
        <taxon>Hemiptera</taxon>
        <taxon>Heteroptera</taxon>
        <taxon>Panheteroptera</taxon>
        <taxon>Cimicomorpha</taxon>
        <taxon>Miridae</taxon>
        <taxon>Dicyphina</taxon>
        <taxon>Nesidiocoris</taxon>
    </lineage>
</organism>
<gene>
    <name evidence="1" type="ORF">NTEN_LOCUS15227</name>
</gene>
<evidence type="ECO:0000313" key="2">
    <source>
        <dbReference type="Proteomes" id="UP000479000"/>
    </source>
</evidence>
<feature type="non-terminal residue" evidence="1">
    <location>
        <position position="1"/>
    </location>
</feature>
<reference evidence="1 2" key="1">
    <citation type="submission" date="2020-02" db="EMBL/GenBank/DDBJ databases">
        <authorList>
            <person name="Ferguson B K."/>
        </authorList>
    </citation>
    <scope>NUCLEOTIDE SEQUENCE [LARGE SCALE GENOMIC DNA]</scope>
</reference>
<accession>A0A6H5H337</accession>
<protein>
    <submittedName>
        <fullName evidence="1">Uncharacterized protein</fullName>
    </submittedName>
</protein>
<name>A0A6H5H337_9HEMI</name>
<proteinExistence type="predicted"/>
<dbReference type="EMBL" id="CADCXU010022843">
    <property type="protein sequence ID" value="CAB0010176.1"/>
    <property type="molecule type" value="Genomic_DNA"/>
</dbReference>
<dbReference type="Proteomes" id="UP000479000">
    <property type="component" value="Unassembled WGS sequence"/>
</dbReference>
<keyword evidence="2" id="KW-1185">Reference proteome</keyword>
<sequence length="81" mass="9280">TQGPACVYLHLPQAIKCITWRKAPVPARNSHELYFFPFSTPTLTTQREWENVQTRCLPKFAHETISPRPREDLEGTSGGIR</sequence>